<keyword evidence="2" id="KW-1185">Reference proteome</keyword>
<sequence>MHEGFWTRRRFLAAATAVGASSSLVPAWRQALGQALPPPRSQASSPEITSGSVTPLLESNVARPLRYNVMDGAFAIHNGTEFFNRPLYGPNIPFRVDGGDLPEFSLYLPGHGGNLRLGVSGMDGADRWLFQASSVTMRYIEGRLLYEIRDALLGNQAVLRVEVLTVGAGLWVEVSGANLPSGIALTWAFAGVSGRKGKRNGDIGCEVEPVSRFFQVRPEECRDNLWSVRGTEAEVTARKIRIQLQAPEASEMRIGDGTLWNHGWSALWSSGAETVKLEFPALTGCVALNGSAIQLRLNVLEGATQPSLPSPPLDDFAHRRADLARTAGALTWSTPDPWLNGMAGALNIATDAIWDEALGCLMHGAVAWRMPLAGWRGPYALDVTGRHDRMQRHLRRWIARQNVSAITNGSGGLPTPQGFAGIAPATGAPDAGSAGTRTENLLHSNGDLSHNHYDMNLVFFDALLRHLRWTGDAAFARETWPALVRHAAWERRLFRRNFGSAKDPLPLYEAYAAIWASDNLQYNGGGATHSSAYNVFLNQGMASVAEMIGEDPAAYRAEANAILSAMRQLLWMPERGAFAESKDWLGEQTLSESPAMWTLYHAIDSEITTPKEAWQMATERLRAVRKVPVTGPDVPEGGWQIACSDWMPYEWSLTLLALGENLHTALALFQAGMAEQGYGLLRGCLIDAGYRGLCPGNFPMSLQLDPHRQESQRDFGDPIGCASRTIVEGLWGILPDLSSSRLKLRPQLPPEWNHASLHHPELDLTYTHEDLAEVWIITSRFAKPVTLTLHLQARTMELPIVRVNGHPATAVFDSDAVGSPQLVLGPLSAAKSWKIELKWHGKPPLLAPAHPIVCNLSETIPWPKTIPLTQLDDPQGCLRDGKAHRLGGHTFFTRVEHGACRYWLPLEINVLSNTALNPSMAPKAGEHFETVDLQNILHGQVRDIFKRGYTAPKSGLCSLDLPEKLLGGWANFDKKATLNDAGLRAAAGKLPILNGLVFSTPQNASSPNCCFLSQWQGDQSTARVKLTGRAKAIYLLFTCTTFPQATRSRLGRLQVHYADGGPATELVLSSPENWWPVEQDFLVDDYVFRLEPIGAPEPPLPIRVDLQTGAVRLLDRATLKGHGKTIEGGSANVLRIELDEHRDLSELELKCELFGVVLGLLAITLAR</sequence>
<dbReference type="Gene3D" id="1.50.10.10">
    <property type="match status" value="1"/>
</dbReference>
<dbReference type="EMBL" id="CP003130">
    <property type="protein sequence ID" value="AEU36646.1"/>
    <property type="molecule type" value="Genomic_DNA"/>
</dbReference>
<dbReference type="SUPFAM" id="SSF48208">
    <property type="entry name" value="Six-hairpin glycosidases"/>
    <property type="match status" value="1"/>
</dbReference>
<dbReference type="STRING" id="682795.AciX8_2329"/>
<dbReference type="OrthoDB" id="8660908at2"/>
<name>G8NX32_GRAMM</name>
<dbReference type="Pfam" id="PF14614">
    <property type="entry name" value="DUF4450"/>
    <property type="match status" value="1"/>
</dbReference>
<dbReference type="GO" id="GO:0005975">
    <property type="term" value="P:carbohydrate metabolic process"/>
    <property type="evidence" value="ECO:0007669"/>
    <property type="project" value="InterPro"/>
</dbReference>
<evidence type="ECO:0008006" key="3">
    <source>
        <dbReference type="Google" id="ProtNLM"/>
    </source>
</evidence>
<dbReference type="InterPro" id="IPR012341">
    <property type="entry name" value="6hp_glycosidase-like_sf"/>
</dbReference>
<dbReference type="InterPro" id="IPR006311">
    <property type="entry name" value="TAT_signal"/>
</dbReference>
<dbReference type="eggNOG" id="COG3408">
    <property type="taxonomic scope" value="Bacteria"/>
</dbReference>
<dbReference type="InterPro" id="IPR008928">
    <property type="entry name" value="6-hairpin_glycosidase_sf"/>
</dbReference>
<dbReference type="CDD" id="cd11747">
    <property type="entry name" value="GH94N_like_1"/>
    <property type="match status" value="1"/>
</dbReference>
<dbReference type="InterPro" id="IPR028028">
    <property type="entry name" value="DUF4450"/>
</dbReference>
<dbReference type="AlphaFoldDB" id="G8NX32"/>
<dbReference type="Proteomes" id="UP000007113">
    <property type="component" value="Chromosome"/>
</dbReference>
<dbReference type="KEGG" id="gma:AciX8_2329"/>
<protein>
    <recommendedName>
        <fullName evidence="3">DUF4450 domain-containing protein</fullName>
    </recommendedName>
</protein>
<dbReference type="RefSeq" id="WP_014265524.1">
    <property type="nucleotide sequence ID" value="NC_016631.1"/>
</dbReference>
<dbReference type="PROSITE" id="PS51318">
    <property type="entry name" value="TAT"/>
    <property type="match status" value="1"/>
</dbReference>
<evidence type="ECO:0000313" key="1">
    <source>
        <dbReference type="EMBL" id="AEU36646.1"/>
    </source>
</evidence>
<proteinExistence type="predicted"/>
<organism evidence="1 2">
    <name type="scientific">Granulicella mallensis (strain ATCC BAA-1857 / DSM 23137 / MP5ACTX8)</name>
    <dbReference type="NCBI Taxonomy" id="682795"/>
    <lineage>
        <taxon>Bacteria</taxon>
        <taxon>Pseudomonadati</taxon>
        <taxon>Acidobacteriota</taxon>
        <taxon>Terriglobia</taxon>
        <taxon>Terriglobales</taxon>
        <taxon>Acidobacteriaceae</taxon>
        <taxon>Granulicella</taxon>
    </lineage>
</organism>
<accession>G8NX32</accession>
<gene>
    <name evidence="1" type="ordered locus">AciX8_2329</name>
</gene>
<evidence type="ECO:0000313" key="2">
    <source>
        <dbReference type="Proteomes" id="UP000007113"/>
    </source>
</evidence>
<dbReference type="HOGENOM" id="CLU_285085_0_0_0"/>
<reference evidence="1 2" key="1">
    <citation type="submission" date="2011-11" db="EMBL/GenBank/DDBJ databases">
        <title>Complete sequence of Granulicella mallensis MP5ACTX8.</title>
        <authorList>
            <consortium name="US DOE Joint Genome Institute"/>
            <person name="Lucas S."/>
            <person name="Copeland A."/>
            <person name="Lapidus A."/>
            <person name="Cheng J.-F."/>
            <person name="Goodwin L."/>
            <person name="Pitluck S."/>
            <person name="Peters L."/>
            <person name="Lu M."/>
            <person name="Detter J.C."/>
            <person name="Han C."/>
            <person name="Tapia R."/>
            <person name="Land M."/>
            <person name="Hauser L."/>
            <person name="Kyrpides N."/>
            <person name="Ivanova N."/>
            <person name="Mikhailova N."/>
            <person name="Pagani I."/>
            <person name="Rawat S."/>
            <person name="Mannisto M."/>
            <person name="Haggblom M."/>
            <person name="Woyke T."/>
        </authorList>
    </citation>
    <scope>NUCLEOTIDE SEQUENCE [LARGE SCALE GENOMIC DNA]</scope>
    <source>
        <strain evidence="2">ATCC BAA-1857 / DSM 23137 / MP5ACTX8</strain>
    </source>
</reference>